<feature type="region of interest" description="Disordered" evidence="1">
    <location>
        <begin position="310"/>
        <end position="346"/>
    </location>
</feature>
<reference evidence="2 3" key="1">
    <citation type="submission" date="2016-07" db="EMBL/GenBank/DDBJ databases">
        <title>Pervasive Adenine N6-methylation of Active Genes in Fungi.</title>
        <authorList>
            <consortium name="DOE Joint Genome Institute"/>
            <person name="Mondo S.J."/>
            <person name="Dannebaum R.O."/>
            <person name="Kuo R.C."/>
            <person name="Labutti K."/>
            <person name="Haridas S."/>
            <person name="Kuo A."/>
            <person name="Salamov A."/>
            <person name="Ahrendt S.R."/>
            <person name="Lipzen A."/>
            <person name="Sullivan W."/>
            <person name="Andreopoulos W.B."/>
            <person name="Clum A."/>
            <person name="Lindquist E."/>
            <person name="Daum C."/>
            <person name="Ramamoorthy G.K."/>
            <person name="Gryganskyi A."/>
            <person name="Culley D."/>
            <person name="Magnuson J.K."/>
            <person name="James T.Y."/>
            <person name="O'Malley M.A."/>
            <person name="Stajich J.E."/>
            <person name="Spatafora J.W."/>
            <person name="Visel A."/>
            <person name="Grigoriev I.V."/>
        </authorList>
    </citation>
    <scope>NUCLEOTIDE SEQUENCE [LARGE SCALE GENOMIC DNA]</scope>
    <source>
        <strain evidence="2 3">CBS 115471</strain>
    </source>
</reference>
<feature type="region of interest" description="Disordered" evidence="1">
    <location>
        <begin position="172"/>
        <end position="236"/>
    </location>
</feature>
<organism evidence="2 3">
    <name type="scientific">Clohesyomyces aquaticus</name>
    <dbReference type="NCBI Taxonomy" id="1231657"/>
    <lineage>
        <taxon>Eukaryota</taxon>
        <taxon>Fungi</taxon>
        <taxon>Dikarya</taxon>
        <taxon>Ascomycota</taxon>
        <taxon>Pezizomycotina</taxon>
        <taxon>Dothideomycetes</taxon>
        <taxon>Pleosporomycetidae</taxon>
        <taxon>Pleosporales</taxon>
        <taxon>Lindgomycetaceae</taxon>
        <taxon>Clohesyomyces</taxon>
    </lineage>
</organism>
<evidence type="ECO:0000256" key="1">
    <source>
        <dbReference type="SAM" id="MobiDB-lite"/>
    </source>
</evidence>
<gene>
    <name evidence="2" type="ORF">BCR34DRAFT_619522</name>
</gene>
<feature type="region of interest" description="Disordered" evidence="1">
    <location>
        <begin position="36"/>
        <end position="128"/>
    </location>
</feature>
<keyword evidence="3" id="KW-1185">Reference proteome</keyword>
<protein>
    <submittedName>
        <fullName evidence="2">Uncharacterized protein</fullName>
    </submittedName>
</protein>
<dbReference type="STRING" id="1231657.A0A1Y1YGA5"/>
<comment type="caution">
    <text evidence="2">The sequence shown here is derived from an EMBL/GenBank/DDBJ whole genome shotgun (WGS) entry which is preliminary data.</text>
</comment>
<name>A0A1Y1YGA5_9PLEO</name>
<evidence type="ECO:0000313" key="2">
    <source>
        <dbReference type="EMBL" id="ORX97017.1"/>
    </source>
</evidence>
<sequence>MPPNGLYQIPHHYDHRSRGPKMRVTFNTADFDDPVKDLGTSLQTQVNGSGEGTNKKPKQLKFQKKDVKHKDAKTQNGESVGHSCDRLAVNGSQGRVNGHHPIDEDSGKKKKRNRNSDDVQFSKKKRKHAWTVGLETKMLTDGDNTEGSFIIGAHIVEDMKLLMSGIGDGLFPTFPNSPSPQKVEQKSKSQRKKHNKSDNRIGENSNDPNLSGNHFKGSSYASEPQQSPIPIPSASQKSAFCAMKKAKKLERSTKATPDVLVPETPPTSKGFRTVQDAMKTPIPFPALLQGPQFAPKNLEKGHIGNTPSFHGRLKDAQKPQDNDKIRGVRKQGRKSDIPFPLTPNTTRNITKELTDYESMPKLALTGVSRASSAMNSLPSSPDSNPDLTTLYDRIGKPYARSGAGADAFVKPEKKRKKHRETHEEAPFKIFTKAFADVKTAVNFSDELGYLQEYVAWLQANITNVPLPCLGKASGCTPKKEAIMRQVKENPDVLVLPDGSQGHYALCEATRCAKKAEEFLEMTVRAGVPVPVGPVEGTWALYCPHYADHHFDRYGCGMRTFTVSSIAGFAHQNIYTARLSIPPRSTGFSILSFSPPPHASFRTMTIQTAAEGYRMEVTFLGNGYMQLRLDLNLLLRGKPSELVGGKKVWMEFVGVHQKKALQWVEKKDELEEAGKKYFAKYGGVDDN</sequence>
<proteinExistence type="predicted"/>
<dbReference type="Proteomes" id="UP000193144">
    <property type="component" value="Unassembled WGS sequence"/>
</dbReference>
<dbReference type="OrthoDB" id="3685818at2759"/>
<feature type="compositionally biased region" description="Basic and acidic residues" evidence="1">
    <location>
        <begin position="312"/>
        <end position="326"/>
    </location>
</feature>
<feature type="compositionally biased region" description="Polar residues" evidence="1">
    <location>
        <begin position="202"/>
        <end position="212"/>
    </location>
</feature>
<feature type="region of interest" description="Disordered" evidence="1">
    <location>
        <begin position="249"/>
        <end position="270"/>
    </location>
</feature>
<feature type="compositionally biased region" description="Low complexity" evidence="1">
    <location>
        <begin position="221"/>
        <end position="236"/>
    </location>
</feature>
<feature type="compositionally biased region" description="Basic and acidic residues" evidence="1">
    <location>
        <begin position="63"/>
        <end position="73"/>
    </location>
</feature>
<dbReference type="AlphaFoldDB" id="A0A1Y1YGA5"/>
<dbReference type="EMBL" id="MCFA01000243">
    <property type="protein sequence ID" value="ORX97017.1"/>
    <property type="molecule type" value="Genomic_DNA"/>
</dbReference>
<evidence type="ECO:0000313" key="3">
    <source>
        <dbReference type="Proteomes" id="UP000193144"/>
    </source>
</evidence>
<accession>A0A1Y1YGA5</accession>